<dbReference type="Proteomes" id="UP000225740">
    <property type="component" value="Unassembled WGS sequence"/>
</dbReference>
<evidence type="ECO:0000313" key="3">
    <source>
        <dbReference type="Proteomes" id="UP000225740"/>
    </source>
</evidence>
<accession>A0A2G1W2P3</accession>
<keyword evidence="3" id="KW-1185">Reference proteome</keyword>
<organism evidence="2 3">
    <name type="scientific">Rhodopirellula bahusiensis</name>
    <dbReference type="NCBI Taxonomy" id="2014065"/>
    <lineage>
        <taxon>Bacteria</taxon>
        <taxon>Pseudomonadati</taxon>
        <taxon>Planctomycetota</taxon>
        <taxon>Planctomycetia</taxon>
        <taxon>Pirellulales</taxon>
        <taxon>Pirellulaceae</taxon>
        <taxon>Rhodopirellula</taxon>
    </lineage>
</organism>
<feature type="region of interest" description="Disordered" evidence="1">
    <location>
        <begin position="1"/>
        <end position="26"/>
    </location>
</feature>
<evidence type="ECO:0000256" key="1">
    <source>
        <dbReference type="SAM" id="MobiDB-lite"/>
    </source>
</evidence>
<protein>
    <submittedName>
        <fullName evidence="2">Uncharacterized protein</fullName>
    </submittedName>
</protein>
<evidence type="ECO:0000313" key="2">
    <source>
        <dbReference type="EMBL" id="PHQ33265.1"/>
    </source>
</evidence>
<reference evidence="2 3" key="1">
    <citation type="submission" date="2017-06" db="EMBL/GenBank/DDBJ databases">
        <title>Description of Rhodopirellula bahusiensis sp. nov.</title>
        <authorList>
            <person name="Kizina J."/>
            <person name="Harder J."/>
        </authorList>
    </citation>
    <scope>NUCLEOTIDE SEQUENCE [LARGE SCALE GENOMIC DNA]</scope>
    <source>
        <strain evidence="2 3">SWK21</strain>
    </source>
</reference>
<feature type="compositionally biased region" description="Basic and acidic residues" evidence="1">
    <location>
        <begin position="1"/>
        <end position="23"/>
    </location>
</feature>
<name>A0A2G1W2P3_9BACT</name>
<proteinExistence type="predicted"/>
<sequence length="74" mass="8046">MDSFAEKNVEGENEGRHQSDSDRQPTISLITDAGNLNEIPDWLFLCDSIAGFRNLSRSAFAAFSTIQPGLTANG</sequence>
<gene>
    <name evidence="2" type="ORF">CEE69_21270</name>
</gene>
<dbReference type="AlphaFoldDB" id="A0A2G1W2P3"/>
<comment type="caution">
    <text evidence="2">The sequence shown here is derived from an EMBL/GenBank/DDBJ whole genome shotgun (WGS) entry which is preliminary data.</text>
</comment>
<dbReference type="EMBL" id="NIZW01000018">
    <property type="protein sequence ID" value="PHQ33265.1"/>
    <property type="molecule type" value="Genomic_DNA"/>
</dbReference>